<gene>
    <name evidence="2" type="ORF">GWI33_006855</name>
</gene>
<protein>
    <submittedName>
        <fullName evidence="2">Uncharacterized protein</fullName>
    </submittedName>
</protein>
<accession>A0A834IF66</accession>
<comment type="caution">
    <text evidence="2">The sequence shown here is derived from an EMBL/GenBank/DDBJ whole genome shotgun (WGS) entry which is preliminary data.</text>
</comment>
<evidence type="ECO:0000313" key="2">
    <source>
        <dbReference type="EMBL" id="KAF7279695.1"/>
    </source>
</evidence>
<evidence type="ECO:0000313" key="3">
    <source>
        <dbReference type="Proteomes" id="UP000625711"/>
    </source>
</evidence>
<dbReference type="Proteomes" id="UP000625711">
    <property type="component" value="Unassembled WGS sequence"/>
</dbReference>
<organism evidence="2 3">
    <name type="scientific">Rhynchophorus ferrugineus</name>
    <name type="common">Red palm weevil</name>
    <name type="synonym">Curculio ferrugineus</name>
    <dbReference type="NCBI Taxonomy" id="354439"/>
    <lineage>
        <taxon>Eukaryota</taxon>
        <taxon>Metazoa</taxon>
        <taxon>Ecdysozoa</taxon>
        <taxon>Arthropoda</taxon>
        <taxon>Hexapoda</taxon>
        <taxon>Insecta</taxon>
        <taxon>Pterygota</taxon>
        <taxon>Neoptera</taxon>
        <taxon>Endopterygota</taxon>
        <taxon>Coleoptera</taxon>
        <taxon>Polyphaga</taxon>
        <taxon>Cucujiformia</taxon>
        <taxon>Curculionidae</taxon>
        <taxon>Dryophthorinae</taxon>
        <taxon>Rhynchophorus</taxon>
    </lineage>
</organism>
<feature type="compositionally biased region" description="Basic and acidic residues" evidence="1">
    <location>
        <begin position="97"/>
        <end position="106"/>
    </location>
</feature>
<dbReference type="EMBL" id="JAACXV010000346">
    <property type="protein sequence ID" value="KAF7279695.1"/>
    <property type="molecule type" value="Genomic_DNA"/>
</dbReference>
<keyword evidence="3" id="KW-1185">Reference proteome</keyword>
<proteinExistence type="predicted"/>
<feature type="region of interest" description="Disordered" evidence="1">
    <location>
        <begin position="97"/>
        <end position="117"/>
    </location>
</feature>
<name>A0A834IF66_RHYFE</name>
<reference evidence="2" key="1">
    <citation type="submission" date="2020-08" db="EMBL/GenBank/DDBJ databases">
        <title>Genome sequencing and assembly of the red palm weevil Rhynchophorus ferrugineus.</title>
        <authorList>
            <person name="Dias G.B."/>
            <person name="Bergman C.M."/>
            <person name="Manee M."/>
        </authorList>
    </citation>
    <scope>NUCLEOTIDE SEQUENCE</scope>
    <source>
        <strain evidence="2">AA-2017</strain>
        <tissue evidence="2">Whole larva</tissue>
    </source>
</reference>
<dbReference type="AlphaFoldDB" id="A0A834IF66"/>
<evidence type="ECO:0000256" key="1">
    <source>
        <dbReference type="SAM" id="MobiDB-lite"/>
    </source>
</evidence>
<sequence length="117" mass="13484">MGSNSRAILVRSLYVIALYLDFYSSISHTSSNNHIKIRNTVTIAVTQPEPSKSASSTWKKMRTIDLGRSIPRHHRKRRRRTIKPRLYVEMVQFDKEGEASRSHMDRLTFGSPPVRTA</sequence>